<name>A0AAN7YTU8_9MYCE</name>
<gene>
    <name evidence="1" type="ORF">RB653_010667</name>
</gene>
<accession>A0AAN7YTU8</accession>
<dbReference type="EMBL" id="JAVFKY010000006">
    <property type="protein sequence ID" value="KAK5575407.1"/>
    <property type="molecule type" value="Genomic_DNA"/>
</dbReference>
<protein>
    <submittedName>
        <fullName evidence="1">Uncharacterized protein</fullName>
    </submittedName>
</protein>
<comment type="caution">
    <text evidence="1">The sequence shown here is derived from an EMBL/GenBank/DDBJ whole genome shotgun (WGS) entry which is preliminary data.</text>
</comment>
<proteinExistence type="predicted"/>
<evidence type="ECO:0000313" key="1">
    <source>
        <dbReference type="EMBL" id="KAK5575407.1"/>
    </source>
</evidence>
<evidence type="ECO:0000313" key="2">
    <source>
        <dbReference type="Proteomes" id="UP001344447"/>
    </source>
</evidence>
<dbReference type="Proteomes" id="UP001344447">
    <property type="component" value="Unassembled WGS sequence"/>
</dbReference>
<keyword evidence="2" id="KW-1185">Reference proteome</keyword>
<organism evidence="1 2">
    <name type="scientific">Dictyostelium firmibasis</name>
    <dbReference type="NCBI Taxonomy" id="79012"/>
    <lineage>
        <taxon>Eukaryota</taxon>
        <taxon>Amoebozoa</taxon>
        <taxon>Evosea</taxon>
        <taxon>Eumycetozoa</taxon>
        <taxon>Dictyostelia</taxon>
        <taxon>Dictyosteliales</taxon>
        <taxon>Dictyosteliaceae</taxon>
        <taxon>Dictyostelium</taxon>
    </lineage>
</organism>
<reference evidence="1 2" key="1">
    <citation type="submission" date="2023-11" db="EMBL/GenBank/DDBJ databases">
        <title>Dfirmibasis_genome.</title>
        <authorList>
            <person name="Edelbroek B."/>
            <person name="Kjellin J."/>
            <person name="Jerlstrom-Hultqvist J."/>
            <person name="Soderbom F."/>
        </authorList>
    </citation>
    <scope>NUCLEOTIDE SEQUENCE [LARGE SCALE GENOMIC DNA]</scope>
    <source>
        <strain evidence="1 2">TNS-C-14</strain>
    </source>
</reference>
<sequence length="16" mass="1882">MKIESFVKQNGQNVFL</sequence>
<dbReference type="AlphaFoldDB" id="A0AAN7YTU8"/>